<proteinExistence type="predicted"/>
<sequence>MQQQDFETTSSLCKTPEIQTIVCEHFTCRKKIGNPVKPTRKVSIPQPDDPNCDIILGQSCSIIRWWPLL</sequence>
<reference evidence="1 2" key="1">
    <citation type="submission" date="2020-11" db="EMBL/GenBank/DDBJ databases">
        <title>The genome sequence of Novosphingobium sp. 1Y9A.</title>
        <authorList>
            <person name="Liu Y."/>
        </authorList>
    </citation>
    <scope>NUCLEOTIDE SEQUENCE [LARGE SCALE GENOMIC DNA]</scope>
    <source>
        <strain evidence="1 2">1Y9A</strain>
    </source>
</reference>
<dbReference type="RefSeq" id="WP_196277334.1">
    <property type="nucleotide sequence ID" value="NZ_JADQDC010000020.1"/>
</dbReference>
<name>A0ABS0HM20_9SPHN</name>
<accession>A0ABS0HM20</accession>
<dbReference type="Proteomes" id="UP000600799">
    <property type="component" value="Unassembled WGS sequence"/>
</dbReference>
<evidence type="ECO:0000313" key="1">
    <source>
        <dbReference type="EMBL" id="MBF9153066.1"/>
    </source>
</evidence>
<gene>
    <name evidence="1" type="ORF">I2488_18845</name>
</gene>
<keyword evidence="2" id="KW-1185">Reference proteome</keyword>
<dbReference type="EMBL" id="JADQDC010000020">
    <property type="protein sequence ID" value="MBF9153066.1"/>
    <property type="molecule type" value="Genomic_DNA"/>
</dbReference>
<protein>
    <submittedName>
        <fullName evidence="1">Uncharacterized protein</fullName>
    </submittedName>
</protein>
<evidence type="ECO:0000313" key="2">
    <source>
        <dbReference type="Proteomes" id="UP000600799"/>
    </source>
</evidence>
<organism evidence="1 2">
    <name type="scientific">Novosphingobium jiangmenense</name>
    <dbReference type="NCBI Taxonomy" id="2791981"/>
    <lineage>
        <taxon>Bacteria</taxon>
        <taxon>Pseudomonadati</taxon>
        <taxon>Pseudomonadota</taxon>
        <taxon>Alphaproteobacteria</taxon>
        <taxon>Sphingomonadales</taxon>
        <taxon>Sphingomonadaceae</taxon>
        <taxon>Novosphingobium</taxon>
    </lineage>
</organism>
<comment type="caution">
    <text evidence="1">The sequence shown here is derived from an EMBL/GenBank/DDBJ whole genome shotgun (WGS) entry which is preliminary data.</text>
</comment>